<dbReference type="EMBL" id="FOSZ01000001">
    <property type="protein sequence ID" value="SFK55542.1"/>
    <property type="molecule type" value="Genomic_DNA"/>
</dbReference>
<accession>A0A1I4AGG0</accession>
<proteinExistence type="predicted"/>
<dbReference type="RefSeq" id="WP_093319529.1">
    <property type="nucleotide sequence ID" value="NZ_FOSZ01000001.1"/>
</dbReference>
<dbReference type="OrthoDB" id="9833421at2"/>
<sequence>MIQWLKSLFTAPDRTAPPTGSGQEAELLIAFEDFLTDRMDAFFPAVRDAFSDMFKTGLPDAAQRLHIGIFLDDPAFSFRVFAFDAANMSSDAPEPVQALNDTIDQLWPIVTNTEMDRYLIWETDPKWGRQVALHQPLDDLNLSKFVFPWFQKIVSETRGDFRRPITASIHDITPAQAL</sequence>
<keyword evidence="2" id="KW-1185">Reference proteome</keyword>
<reference evidence="2" key="1">
    <citation type="submission" date="2016-10" db="EMBL/GenBank/DDBJ databases">
        <authorList>
            <person name="Varghese N."/>
            <person name="Submissions S."/>
        </authorList>
    </citation>
    <scope>NUCLEOTIDE SEQUENCE [LARGE SCALE GENOMIC DNA]</scope>
    <source>
        <strain evidence="2">DSM 28453</strain>
    </source>
</reference>
<dbReference type="AlphaFoldDB" id="A0A1I4AGG0"/>
<organism evidence="1 2">
    <name type="scientific">Shimia haliotis</name>
    <dbReference type="NCBI Taxonomy" id="1280847"/>
    <lineage>
        <taxon>Bacteria</taxon>
        <taxon>Pseudomonadati</taxon>
        <taxon>Pseudomonadota</taxon>
        <taxon>Alphaproteobacteria</taxon>
        <taxon>Rhodobacterales</taxon>
        <taxon>Roseobacteraceae</taxon>
    </lineage>
</organism>
<evidence type="ECO:0000313" key="2">
    <source>
        <dbReference type="Proteomes" id="UP000198851"/>
    </source>
</evidence>
<dbReference type="Proteomes" id="UP000198851">
    <property type="component" value="Unassembled WGS sequence"/>
</dbReference>
<gene>
    <name evidence="1" type="ORF">SAMN04488036_101368</name>
</gene>
<evidence type="ECO:0000313" key="1">
    <source>
        <dbReference type="EMBL" id="SFK55542.1"/>
    </source>
</evidence>
<protein>
    <submittedName>
        <fullName evidence="1">Uncharacterized protein</fullName>
    </submittedName>
</protein>
<name>A0A1I4AGG0_9RHOB</name>